<name>A0A2I2KL14_9ACTN</name>
<sequence length="40" mass="4123">MATEAKVAGARTAVPAASELFELGGTRTVRGRAEPRPLLA</sequence>
<accession>A0A2I2KL14</accession>
<keyword evidence="2" id="KW-1185">Reference proteome</keyword>
<dbReference type="Proteomes" id="UP000234331">
    <property type="component" value="Unassembled WGS sequence"/>
</dbReference>
<protein>
    <submittedName>
        <fullName evidence="1">Uncharacterized protein</fullName>
    </submittedName>
</protein>
<evidence type="ECO:0000313" key="1">
    <source>
        <dbReference type="EMBL" id="SNQ46345.1"/>
    </source>
</evidence>
<evidence type="ECO:0000313" key="2">
    <source>
        <dbReference type="Proteomes" id="UP000234331"/>
    </source>
</evidence>
<dbReference type="AlphaFoldDB" id="A0A2I2KL14"/>
<proteinExistence type="predicted"/>
<reference evidence="1 2" key="1">
    <citation type="submission" date="2017-06" db="EMBL/GenBank/DDBJ databases">
        <authorList>
            <person name="Kim H.J."/>
            <person name="Triplett B.A."/>
        </authorList>
    </citation>
    <scope>NUCLEOTIDE SEQUENCE [LARGE SCALE GENOMIC DNA]</scope>
    <source>
        <strain evidence="1">FRACA_ARgP5</strain>
    </source>
</reference>
<gene>
    <name evidence="1" type="ORF">FRACA_1370004</name>
</gene>
<dbReference type="EMBL" id="FZMO01000043">
    <property type="protein sequence ID" value="SNQ46345.1"/>
    <property type="molecule type" value="Genomic_DNA"/>
</dbReference>
<organism evidence="1 2">
    <name type="scientific">Frankia canadensis</name>
    <dbReference type="NCBI Taxonomy" id="1836972"/>
    <lineage>
        <taxon>Bacteria</taxon>
        <taxon>Bacillati</taxon>
        <taxon>Actinomycetota</taxon>
        <taxon>Actinomycetes</taxon>
        <taxon>Frankiales</taxon>
        <taxon>Frankiaceae</taxon>
        <taxon>Frankia</taxon>
    </lineage>
</organism>